<evidence type="ECO:0000313" key="6">
    <source>
        <dbReference type="Proteomes" id="UP000318582"/>
    </source>
</evidence>
<dbReference type="Pfam" id="PF14931">
    <property type="entry name" value="IFT20"/>
    <property type="match status" value="1"/>
</dbReference>
<evidence type="ECO:0000256" key="2">
    <source>
        <dbReference type="ARBA" id="ARBA00023054"/>
    </source>
</evidence>
<dbReference type="GO" id="GO:0060271">
    <property type="term" value="P:cilium assembly"/>
    <property type="evidence" value="ECO:0007669"/>
    <property type="project" value="TreeGrafter"/>
</dbReference>
<keyword evidence="6" id="KW-1185">Reference proteome</keyword>
<dbReference type="GO" id="GO:0005737">
    <property type="term" value="C:cytoplasm"/>
    <property type="evidence" value="ECO:0007669"/>
    <property type="project" value="TreeGrafter"/>
</dbReference>
<sequence>MSQHAFSTRLPPTANNPATHKKIAMAANVNNQPLVIFDEFSKLRILDPQQFEASEQLKEECKDFTQRTSTFNEIIQMFMKMMEEKAGQIELEKLKAIGLRNRAEHEADQRKKKYAQLQALIKERQEELDRLTLQADSLQKVQQEQVSLIDSMSSK</sequence>
<evidence type="ECO:0000256" key="4">
    <source>
        <dbReference type="SAM" id="Coils"/>
    </source>
</evidence>
<dbReference type="EMBL" id="QEAQ01000001">
    <property type="protein sequence ID" value="TPX62871.1"/>
    <property type="molecule type" value="Genomic_DNA"/>
</dbReference>
<gene>
    <name evidence="5" type="ORF">PhCBS80983_g00146</name>
</gene>
<organism evidence="5 6">
    <name type="scientific">Powellomyces hirtus</name>
    <dbReference type="NCBI Taxonomy" id="109895"/>
    <lineage>
        <taxon>Eukaryota</taxon>
        <taxon>Fungi</taxon>
        <taxon>Fungi incertae sedis</taxon>
        <taxon>Chytridiomycota</taxon>
        <taxon>Chytridiomycota incertae sedis</taxon>
        <taxon>Chytridiomycetes</taxon>
        <taxon>Spizellomycetales</taxon>
        <taxon>Powellomycetaceae</taxon>
        <taxon>Powellomyces</taxon>
    </lineage>
</organism>
<dbReference type="Proteomes" id="UP000318582">
    <property type="component" value="Unassembled WGS sequence"/>
</dbReference>
<accession>A0A507EGC7</accession>
<name>A0A507EGC7_9FUNG</name>
<keyword evidence="3" id="KW-0966">Cell projection</keyword>
<dbReference type="STRING" id="109895.A0A507EGC7"/>
<dbReference type="AlphaFoldDB" id="A0A507EGC7"/>
<dbReference type="GO" id="GO:0097730">
    <property type="term" value="C:non-motile cilium"/>
    <property type="evidence" value="ECO:0007669"/>
    <property type="project" value="TreeGrafter"/>
</dbReference>
<reference evidence="5 6" key="1">
    <citation type="journal article" date="2019" name="Sci. Rep.">
        <title>Comparative genomics of chytrid fungi reveal insights into the obligate biotrophic and pathogenic lifestyle of Synchytrium endobioticum.</title>
        <authorList>
            <person name="van de Vossenberg B.T.L.H."/>
            <person name="Warris S."/>
            <person name="Nguyen H.D.T."/>
            <person name="van Gent-Pelzer M.P.E."/>
            <person name="Joly D.L."/>
            <person name="van de Geest H.C."/>
            <person name="Bonants P.J.M."/>
            <person name="Smith D.S."/>
            <person name="Levesque C.A."/>
            <person name="van der Lee T.A.J."/>
        </authorList>
    </citation>
    <scope>NUCLEOTIDE SEQUENCE [LARGE SCALE GENOMIC DNA]</scope>
    <source>
        <strain evidence="5 6">CBS 809.83</strain>
    </source>
</reference>
<dbReference type="GO" id="GO:0036064">
    <property type="term" value="C:ciliary basal body"/>
    <property type="evidence" value="ECO:0007669"/>
    <property type="project" value="TreeGrafter"/>
</dbReference>
<dbReference type="PANTHER" id="PTHR31978">
    <property type="entry name" value="INTRAFLAGELLAR TRANSPORT PROTEIN 20 HOMOLOG"/>
    <property type="match status" value="1"/>
</dbReference>
<protein>
    <recommendedName>
        <fullName evidence="7">Intraflagellar transport protein 20</fullName>
    </recommendedName>
</protein>
<evidence type="ECO:0000256" key="1">
    <source>
        <dbReference type="ARBA" id="ARBA00004138"/>
    </source>
</evidence>
<comment type="subcellular location">
    <subcellularLocation>
        <location evidence="1">Cell projection</location>
        <location evidence="1">Cilium</location>
    </subcellularLocation>
</comment>
<evidence type="ECO:0000313" key="5">
    <source>
        <dbReference type="EMBL" id="TPX62871.1"/>
    </source>
</evidence>
<proteinExistence type="predicted"/>
<dbReference type="GO" id="GO:0061512">
    <property type="term" value="P:protein localization to cilium"/>
    <property type="evidence" value="ECO:0007669"/>
    <property type="project" value="TreeGrafter"/>
</dbReference>
<keyword evidence="2 4" id="KW-0175">Coiled coil</keyword>
<feature type="coiled-coil region" evidence="4">
    <location>
        <begin position="100"/>
        <end position="141"/>
    </location>
</feature>
<dbReference type="PANTHER" id="PTHR31978:SF1">
    <property type="entry name" value="INTRAFLAGELLAR TRANSPORT PROTEIN 20 HOMOLOG"/>
    <property type="match status" value="1"/>
</dbReference>
<evidence type="ECO:0008006" key="7">
    <source>
        <dbReference type="Google" id="ProtNLM"/>
    </source>
</evidence>
<comment type="caution">
    <text evidence="5">The sequence shown here is derived from an EMBL/GenBank/DDBJ whole genome shotgun (WGS) entry which is preliminary data.</text>
</comment>
<evidence type="ECO:0000256" key="3">
    <source>
        <dbReference type="ARBA" id="ARBA00023273"/>
    </source>
</evidence>
<dbReference type="InterPro" id="IPR028172">
    <property type="entry name" value="FT20"/>
</dbReference>
<dbReference type="GO" id="GO:0097546">
    <property type="term" value="C:ciliary base"/>
    <property type="evidence" value="ECO:0007669"/>
    <property type="project" value="TreeGrafter"/>
</dbReference>
<dbReference type="GO" id="GO:0030990">
    <property type="term" value="C:intraciliary transport particle"/>
    <property type="evidence" value="ECO:0007669"/>
    <property type="project" value="TreeGrafter"/>
</dbReference>